<evidence type="ECO:0000256" key="9">
    <source>
        <dbReference type="ARBA" id="ARBA00029498"/>
    </source>
</evidence>
<evidence type="ECO:0000313" key="12">
    <source>
        <dbReference type="EMBL" id="PVV03212.1"/>
    </source>
</evidence>
<accession>A0A2T9Z4D7</accession>
<protein>
    <recommendedName>
        <fullName evidence="9">Signal recognition particle subunit SRP68</fullName>
    </recommendedName>
</protein>
<evidence type="ECO:0000313" key="11">
    <source>
        <dbReference type="EMBL" id="PVU99404.1"/>
    </source>
</evidence>
<dbReference type="EMBL" id="MBFS01002269">
    <property type="protein sequence ID" value="PVU99404.1"/>
    <property type="molecule type" value="Genomic_DNA"/>
</dbReference>
<evidence type="ECO:0000256" key="8">
    <source>
        <dbReference type="ARBA" id="ARBA00023274"/>
    </source>
</evidence>
<dbReference type="STRING" id="133381.A0A2T9Z4D7"/>
<evidence type="ECO:0000256" key="4">
    <source>
        <dbReference type="ARBA" id="ARBA00022490"/>
    </source>
</evidence>
<sequence>MSVSSSFNSIGFLVKARTENGYSEKNYQKYESYVSQQIKSFRKILFESKKGSKNTKYKKKSIDSVSLESPDQNLKVSAIKYQLFLFEKAVVTARSLEEQYSRTEEPRNRYHMIRRMKKAIKEATFLFEFLQNLVEPVESLHIVSLVTELEAELCFKQEAFDKALYFFAMVRELQSQIPVPQKLESSTTKAYNSLLNENTQLIRFAAYRLDIDGARSNPIPNICSLYLSSSPKFDAAVGDLSLHLANSKKLKGYSFESKDSASASSLPYCPFGISVHSDMLITADSVPEIYTALDLQQKNCTALFDRFDSLENNPSLTPKDIYNILLPSLDLWTTAILKIQSSFKSGIKALKFCKFNYNAIMALYSLLSASLACSKYPNFYPSSSDPDTCKTEWFNLVCPDKATLVNNLASDSKISKLKKKPKTKNSSKSKRSHSSKSANTDTQKLSPIAQMALFLDNLAFHLAICQQISVEFSVKLESNIVSQTSKFARATHNLVSALSLVRPEKASSNEAKLLISNAKSSLATLSNFSLDLKPNMEKSNVFVVLSQMMLASSSYSFPSISSFNQLADAIEMYIALLESFKSNSKPLFNQSAESSAQFTPTVLFSKPTFYDLAGELVSMDIEKIAEKAGVSHAPQPQSSFTLSSIFNSFLKK</sequence>
<dbReference type="Pfam" id="PF16969">
    <property type="entry name" value="SRP68"/>
    <property type="match status" value="1"/>
</dbReference>
<dbReference type="EMBL" id="MBFS01000263">
    <property type="protein sequence ID" value="PVV03212.1"/>
    <property type="molecule type" value="Genomic_DNA"/>
</dbReference>
<comment type="caution">
    <text evidence="11">The sequence shown here is derived from an EMBL/GenBank/DDBJ whole genome shotgun (WGS) entry which is preliminary data.</text>
</comment>
<comment type="subcellular location">
    <subcellularLocation>
        <location evidence="1">Cytoplasm</location>
    </subcellularLocation>
    <subcellularLocation>
        <location evidence="2">Nucleus</location>
        <location evidence="2">Nucleolus</location>
    </subcellularLocation>
</comment>
<keyword evidence="8" id="KW-0687">Ribonucleoprotein</keyword>
<gene>
    <name evidence="12" type="ORF">BB560_002324</name>
    <name evidence="11" type="ORF">BB560_005503</name>
</gene>
<dbReference type="PANTHER" id="PTHR12860">
    <property type="entry name" value="SIGNAL RECOGNITION PARTICLE 68 KDA PROTEIN"/>
    <property type="match status" value="1"/>
</dbReference>
<keyword evidence="6" id="KW-0733">Signal recognition particle</keyword>
<dbReference type="AlphaFoldDB" id="A0A2T9Z4D7"/>
<dbReference type="OrthoDB" id="10255118at2759"/>
<dbReference type="GO" id="GO:0030942">
    <property type="term" value="F:endoplasmic reticulum signal peptide binding"/>
    <property type="evidence" value="ECO:0007669"/>
    <property type="project" value="InterPro"/>
</dbReference>
<dbReference type="GO" id="GO:0008312">
    <property type="term" value="F:7S RNA binding"/>
    <property type="evidence" value="ECO:0007669"/>
    <property type="project" value="InterPro"/>
</dbReference>
<name>A0A2T9Z4D7_9FUNG</name>
<evidence type="ECO:0000256" key="6">
    <source>
        <dbReference type="ARBA" id="ARBA00023135"/>
    </source>
</evidence>
<evidence type="ECO:0000256" key="3">
    <source>
        <dbReference type="ARBA" id="ARBA00009352"/>
    </source>
</evidence>
<dbReference type="PANTHER" id="PTHR12860:SF0">
    <property type="entry name" value="SIGNAL RECOGNITION PARTICLE SUBUNIT SRP68"/>
    <property type="match status" value="1"/>
</dbReference>
<proteinExistence type="inferred from homology"/>
<feature type="compositionally biased region" description="Basic residues" evidence="10">
    <location>
        <begin position="415"/>
        <end position="434"/>
    </location>
</feature>
<evidence type="ECO:0000256" key="10">
    <source>
        <dbReference type="SAM" id="MobiDB-lite"/>
    </source>
</evidence>
<keyword evidence="13" id="KW-1185">Reference proteome</keyword>
<keyword evidence="5" id="KW-0694">RNA-binding</keyword>
<comment type="similarity">
    <text evidence="3">Belongs to the SRP68 family.</text>
</comment>
<organism evidence="11 13">
    <name type="scientific">Smittium megazygosporum</name>
    <dbReference type="NCBI Taxonomy" id="133381"/>
    <lineage>
        <taxon>Eukaryota</taxon>
        <taxon>Fungi</taxon>
        <taxon>Fungi incertae sedis</taxon>
        <taxon>Zoopagomycota</taxon>
        <taxon>Kickxellomycotina</taxon>
        <taxon>Harpellomycetes</taxon>
        <taxon>Harpellales</taxon>
        <taxon>Legeriomycetaceae</taxon>
        <taxon>Smittium</taxon>
    </lineage>
</organism>
<dbReference type="Proteomes" id="UP000245609">
    <property type="component" value="Unassembled WGS sequence"/>
</dbReference>
<dbReference type="GO" id="GO:0006614">
    <property type="term" value="P:SRP-dependent cotranslational protein targeting to membrane"/>
    <property type="evidence" value="ECO:0007669"/>
    <property type="project" value="InterPro"/>
</dbReference>
<evidence type="ECO:0000256" key="1">
    <source>
        <dbReference type="ARBA" id="ARBA00004496"/>
    </source>
</evidence>
<dbReference type="InterPro" id="IPR038253">
    <property type="entry name" value="SRP68_N_sf"/>
</dbReference>
<evidence type="ECO:0000256" key="5">
    <source>
        <dbReference type="ARBA" id="ARBA00022884"/>
    </source>
</evidence>
<evidence type="ECO:0000256" key="7">
    <source>
        <dbReference type="ARBA" id="ARBA00023242"/>
    </source>
</evidence>
<keyword evidence="4" id="KW-0963">Cytoplasm</keyword>
<dbReference type="GO" id="GO:0005047">
    <property type="term" value="F:signal recognition particle binding"/>
    <property type="evidence" value="ECO:0007669"/>
    <property type="project" value="InterPro"/>
</dbReference>
<evidence type="ECO:0000313" key="13">
    <source>
        <dbReference type="Proteomes" id="UP000245609"/>
    </source>
</evidence>
<keyword evidence="7" id="KW-0539">Nucleus</keyword>
<reference evidence="11 13" key="1">
    <citation type="journal article" date="2018" name="MBio">
        <title>Comparative Genomics Reveals the Core Gene Toolbox for the Fungus-Insect Symbiosis.</title>
        <authorList>
            <person name="Wang Y."/>
            <person name="Stata M."/>
            <person name="Wang W."/>
            <person name="Stajich J.E."/>
            <person name="White M.M."/>
            <person name="Moncalvo J.M."/>
        </authorList>
    </citation>
    <scope>NUCLEOTIDE SEQUENCE [LARGE SCALE GENOMIC DNA]</scope>
    <source>
        <strain evidence="11 13">SC-DP-2</strain>
    </source>
</reference>
<dbReference type="InterPro" id="IPR026258">
    <property type="entry name" value="SRP68"/>
</dbReference>
<dbReference type="GO" id="GO:0005730">
    <property type="term" value="C:nucleolus"/>
    <property type="evidence" value="ECO:0007669"/>
    <property type="project" value="UniProtKB-SubCell"/>
</dbReference>
<evidence type="ECO:0000256" key="2">
    <source>
        <dbReference type="ARBA" id="ARBA00004604"/>
    </source>
</evidence>
<dbReference type="Gene3D" id="1.10.3450.40">
    <property type="entry name" value="Signal recognition particle, SRP68 subunit, RNA-binding domain"/>
    <property type="match status" value="1"/>
</dbReference>
<feature type="region of interest" description="Disordered" evidence="10">
    <location>
        <begin position="415"/>
        <end position="442"/>
    </location>
</feature>
<dbReference type="GO" id="GO:0005786">
    <property type="term" value="C:signal recognition particle, endoplasmic reticulum targeting"/>
    <property type="evidence" value="ECO:0007669"/>
    <property type="project" value="UniProtKB-KW"/>
</dbReference>